<evidence type="ECO:0000256" key="2">
    <source>
        <dbReference type="ARBA" id="ARBA00022692"/>
    </source>
</evidence>
<keyword evidence="3 5" id="KW-1133">Transmembrane helix</keyword>
<evidence type="ECO:0000256" key="3">
    <source>
        <dbReference type="ARBA" id="ARBA00022989"/>
    </source>
</evidence>
<evidence type="ECO:0000313" key="7">
    <source>
        <dbReference type="EMBL" id="MBE9667290.1"/>
    </source>
</evidence>
<keyword evidence="4 5" id="KW-0472">Membrane</keyword>
<keyword evidence="1" id="KW-1003">Cell membrane</keyword>
<dbReference type="SUPFAM" id="SSF53300">
    <property type="entry name" value="vWA-like"/>
    <property type="match status" value="1"/>
</dbReference>
<dbReference type="PANTHER" id="PTHR22550:SF5">
    <property type="entry name" value="LEUCINE ZIPPER PROTEIN 4"/>
    <property type="match status" value="1"/>
</dbReference>
<evidence type="ECO:0000256" key="5">
    <source>
        <dbReference type="SAM" id="Phobius"/>
    </source>
</evidence>
<evidence type="ECO:0000256" key="4">
    <source>
        <dbReference type="ARBA" id="ARBA00023136"/>
    </source>
</evidence>
<dbReference type="Gene3D" id="3.40.50.410">
    <property type="entry name" value="von Willebrand factor, type A domain"/>
    <property type="match status" value="1"/>
</dbReference>
<feature type="transmembrane region" description="Helical" evidence="5">
    <location>
        <begin position="6"/>
        <end position="26"/>
    </location>
</feature>
<dbReference type="Proteomes" id="UP000632774">
    <property type="component" value="Unassembled WGS sequence"/>
</dbReference>
<dbReference type="EMBL" id="JADFFM010000002">
    <property type="protein sequence ID" value="MBE9667290.1"/>
    <property type="molecule type" value="Genomic_DNA"/>
</dbReference>
<evidence type="ECO:0000256" key="1">
    <source>
        <dbReference type="ARBA" id="ARBA00022475"/>
    </source>
</evidence>
<dbReference type="InterPro" id="IPR002035">
    <property type="entry name" value="VWF_A"/>
</dbReference>
<evidence type="ECO:0000313" key="8">
    <source>
        <dbReference type="Proteomes" id="UP000632774"/>
    </source>
</evidence>
<accession>A0ABR9XJC1</accession>
<dbReference type="RefSeq" id="WP_194106765.1">
    <property type="nucleotide sequence ID" value="NZ_JADFFM010000002.1"/>
</dbReference>
<organism evidence="7 8">
    <name type="scientific">Mucilaginibacter boryungensis</name>
    <dbReference type="NCBI Taxonomy" id="768480"/>
    <lineage>
        <taxon>Bacteria</taxon>
        <taxon>Pseudomonadati</taxon>
        <taxon>Bacteroidota</taxon>
        <taxon>Sphingobacteriia</taxon>
        <taxon>Sphingobacteriales</taxon>
        <taxon>Sphingobacteriaceae</taxon>
        <taxon>Mucilaginibacter</taxon>
    </lineage>
</organism>
<sequence length="347" mass="38286">MLRFAHIDILWGLVTIPVFIFLFLEITRWKSKAIKKLGDKEVVKQMMPDVSFSRPWLKFILFIVAYSLCIIGAADPQIGSKVEDVKRKGADIMILLDVSNSMLAQDLAPNRLENAKRAVAQLIDNLKDDRIGMIVFAGQAYVQLPITTDYSAAKLFLSTINTNMVPTQGTAIGAAIDLGMKSFDFKNGTGKAMIIITDGENHEDDAVAAAKNATDKDVSIHVIGVGSVEGAPIPVYQDGKMVGYHMEEDGKTQVLSKLSEDMCKEIATAGNGAYVRATNASSGLNLVMDQIGKIQRKTVDSKSFKDYEDRFQFFLGCALVLLVIEFFISNRKSQRLSNLKLFEVKNT</sequence>
<reference evidence="7 8" key="1">
    <citation type="submission" date="2020-10" db="EMBL/GenBank/DDBJ databases">
        <title>Mucilaginibacter mali sp. nov., isolated from rhizosphere soil of apple orchard.</title>
        <authorList>
            <person name="Lee J.-S."/>
            <person name="Kim H.S."/>
            <person name="Kim J.-S."/>
        </authorList>
    </citation>
    <scope>NUCLEOTIDE SEQUENCE [LARGE SCALE GENOMIC DNA]</scope>
    <source>
        <strain evidence="7 8">KCTC 23157</strain>
    </source>
</reference>
<evidence type="ECO:0000259" key="6">
    <source>
        <dbReference type="PROSITE" id="PS50234"/>
    </source>
</evidence>
<feature type="transmembrane region" description="Helical" evidence="5">
    <location>
        <begin position="56"/>
        <end position="74"/>
    </location>
</feature>
<gene>
    <name evidence="7" type="ORF">IRJ18_13040</name>
</gene>
<dbReference type="SMART" id="SM00327">
    <property type="entry name" value="VWA"/>
    <property type="match status" value="1"/>
</dbReference>
<dbReference type="PANTHER" id="PTHR22550">
    <property type="entry name" value="SPORE GERMINATION PROTEIN"/>
    <property type="match status" value="1"/>
</dbReference>
<keyword evidence="8" id="KW-1185">Reference proteome</keyword>
<protein>
    <submittedName>
        <fullName evidence="7">VWA domain-containing protein</fullName>
    </submittedName>
</protein>
<feature type="transmembrane region" description="Helical" evidence="5">
    <location>
        <begin position="311"/>
        <end position="328"/>
    </location>
</feature>
<dbReference type="InterPro" id="IPR036465">
    <property type="entry name" value="vWFA_dom_sf"/>
</dbReference>
<keyword evidence="2 5" id="KW-0812">Transmembrane</keyword>
<proteinExistence type="predicted"/>
<name>A0ABR9XJC1_9SPHI</name>
<dbReference type="Pfam" id="PF00092">
    <property type="entry name" value="VWA"/>
    <property type="match status" value="1"/>
</dbReference>
<dbReference type="InterPro" id="IPR050768">
    <property type="entry name" value="UPF0353/GerABKA_families"/>
</dbReference>
<feature type="domain" description="VWFA" evidence="6">
    <location>
        <begin position="91"/>
        <end position="291"/>
    </location>
</feature>
<comment type="caution">
    <text evidence="7">The sequence shown here is derived from an EMBL/GenBank/DDBJ whole genome shotgun (WGS) entry which is preliminary data.</text>
</comment>
<dbReference type="PROSITE" id="PS50234">
    <property type="entry name" value="VWFA"/>
    <property type="match status" value="1"/>
</dbReference>